<feature type="compositionally biased region" description="Pro residues" evidence="1">
    <location>
        <begin position="177"/>
        <end position="196"/>
    </location>
</feature>
<reference evidence="2" key="1">
    <citation type="submission" date="2020-11" db="EMBL/GenBank/DDBJ databases">
        <authorList>
            <person name="Tran Van P."/>
        </authorList>
    </citation>
    <scope>NUCLEOTIDE SEQUENCE</scope>
</reference>
<feature type="compositionally biased region" description="Polar residues" evidence="1">
    <location>
        <begin position="566"/>
        <end position="575"/>
    </location>
</feature>
<dbReference type="EMBL" id="OE182567">
    <property type="protein sequence ID" value="CAD7574709.1"/>
    <property type="molecule type" value="Genomic_DNA"/>
</dbReference>
<evidence type="ECO:0000256" key="1">
    <source>
        <dbReference type="SAM" id="MobiDB-lite"/>
    </source>
</evidence>
<gene>
    <name evidence="2" type="ORF">TCMB3V08_LOCUS7315</name>
</gene>
<evidence type="ECO:0000313" key="2">
    <source>
        <dbReference type="EMBL" id="CAD7574709.1"/>
    </source>
</evidence>
<proteinExistence type="predicted"/>
<name>A0A7R9J8K0_TIMCA</name>
<feature type="region of interest" description="Disordered" evidence="1">
    <location>
        <begin position="58"/>
        <end position="81"/>
    </location>
</feature>
<feature type="region of interest" description="Disordered" evidence="1">
    <location>
        <begin position="148"/>
        <end position="339"/>
    </location>
</feature>
<feature type="region of interest" description="Disordered" evidence="1">
    <location>
        <begin position="555"/>
        <end position="610"/>
    </location>
</feature>
<accession>A0A7R9J8K0</accession>
<dbReference type="AlphaFoldDB" id="A0A7R9J8K0"/>
<sequence>MVSRALPCFCDRHVPFVYCVVCLRLVFPGTRKVRLPPLPERHGTSAKRRLHWSRLLDVPPGVGGGGENHSEATERPGAMHRLPVAPPPTTRSGDPPTAARCLAPVTSVTYTTTTAVCSVSASTTAAVGHYAAPDGDDMSKEKGAAFHATLYGLPPERLRTTRSQSDMTERTVTPEGDPGPPPLGDSPMDPPRPPPENLAMPPTSTTGEPTARIDRDDHPAGGLQHAGACDQRNVTDERVRDSPSNTDLGWTTQPAPQRKGHPQIQGQQKKPATETGPRPNSRPLPRDRWDPPGTGPGAKATPAEAVAGPSREPTASSGKRAISKSSGKPTAPQTAPSSTRTKLVPVIVCEGNFKTTKRLSRKLAGGLRMKWSTNRVTFYVNTLVDHSTLLETLVLQGYQPYTFPTDGERDGCLVIRGLPVTSPCEDVQATLMDKGYQVRRVTRLGATPTGPDQVERPFPLFLVTLVGRQQLQRLSVETVLSHMKESLEPFRRKDVAQQVSVTPPSGIFAKSGEAHASSICEHPRTDPARCANCGEAHPVNAGICAQVHRDASALGVDRPGSPVSPNPRSSRTTRPSAPHQRLGVSGVARERLPPPPSRPHSGSARTSTRPDQTSYFRSFFKGLSEIWDLLRPLNLCSRLLYLKEHLATFIFNVHFLNRVIISAPENFFEQDQKGLPILSGNTCSVTVNKHGDFKIVLQFKDSLAPIADPVLYQLNMFTDEIMKMRSENSELKRPLEFTQSKQEKVMIQLKQLRVLKEENVVLREKLLKSATASMSERHLVI</sequence>
<feature type="compositionally biased region" description="Polar residues" evidence="1">
    <location>
        <begin position="242"/>
        <end position="255"/>
    </location>
</feature>
<feature type="compositionally biased region" description="Polar residues" evidence="1">
    <location>
        <begin position="313"/>
        <end position="339"/>
    </location>
</feature>
<protein>
    <submittedName>
        <fullName evidence="2">(California timema) hypothetical protein</fullName>
    </submittedName>
</protein>
<organism evidence="2">
    <name type="scientific">Timema californicum</name>
    <name type="common">California timema</name>
    <name type="synonym">Walking stick</name>
    <dbReference type="NCBI Taxonomy" id="61474"/>
    <lineage>
        <taxon>Eukaryota</taxon>
        <taxon>Metazoa</taxon>
        <taxon>Ecdysozoa</taxon>
        <taxon>Arthropoda</taxon>
        <taxon>Hexapoda</taxon>
        <taxon>Insecta</taxon>
        <taxon>Pterygota</taxon>
        <taxon>Neoptera</taxon>
        <taxon>Polyneoptera</taxon>
        <taxon>Phasmatodea</taxon>
        <taxon>Timematodea</taxon>
        <taxon>Timematoidea</taxon>
        <taxon>Timematidae</taxon>
        <taxon>Timema</taxon>
    </lineage>
</organism>